<dbReference type="RefSeq" id="WP_013021576.1">
    <property type="nucleotide sequence ID" value="NC_013947.1"/>
</dbReference>
<dbReference type="OrthoDB" id="9787111at2"/>
<proteinExistence type="predicted"/>
<protein>
    <submittedName>
        <fullName evidence="4">Glycosyl transferase group 1</fullName>
    </submittedName>
</protein>
<dbReference type="GO" id="GO:0016757">
    <property type="term" value="F:glycosyltransferase activity"/>
    <property type="evidence" value="ECO:0007669"/>
    <property type="project" value="UniProtKB-KW"/>
</dbReference>
<dbReference type="InterPro" id="IPR028098">
    <property type="entry name" value="Glyco_trans_4-like_N"/>
</dbReference>
<keyword evidence="5" id="KW-1185">Reference proteome</keyword>
<evidence type="ECO:0000256" key="1">
    <source>
        <dbReference type="ARBA" id="ARBA00022676"/>
    </source>
</evidence>
<dbReference type="CDD" id="cd03801">
    <property type="entry name" value="GT4_PimA-like"/>
    <property type="match status" value="1"/>
</dbReference>
<dbReference type="Pfam" id="PF13579">
    <property type="entry name" value="Glyco_trans_4_4"/>
    <property type="match status" value="1"/>
</dbReference>
<dbReference type="HOGENOM" id="CLU_009583_35_0_11"/>
<reference evidence="4 5" key="1">
    <citation type="journal article" date="2009" name="Stand. Genomic Sci.">
        <title>Complete genome sequence of Stackebrandtia nassauensis type strain (LLR-40K-21).</title>
        <authorList>
            <person name="Munk C."/>
            <person name="Lapidus A."/>
            <person name="Copeland A."/>
            <person name="Jando M."/>
            <person name="Mayilraj S."/>
            <person name="Glavina Del Rio T."/>
            <person name="Nolan M."/>
            <person name="Chen F."/>
            <person name="Lucas S."/>
            <person name="Tice H."/>
            <person name="Cheng J.F."/>
            <person name="Han C."/>
            <person name="Detter J.C."/>
            <person name="Bruce D."/>
            <person name="Goodwin L."/>
            <person name="Chain P."/>
            <person name="Pitluck S."/>
            <person name="Goker M."/>
            <person name="Ovchinikova G."/>
            <person name="Pati A."/>
            <person name="Ivanova N."/>
            <person name="Mavromatis K."/>
            <person name="Chen A."/>
            <person name="Palaniappan K."/>
            <person name="Land M."/>
            <person name="Hauser L."/>
            <person name="Chang Y.J."/>
            <person name="Jeffries C.D."/>
            <person name="Bristow J."/>
            <person name="Eisen J.A."/>
            <person name="Markowitz V."/>
            <person name="Hugenholtz P."/>
            <person name="Kyrpides N.C."/>
            <person name="Klenk H.P."/>
        </authorList>
    </citation>
    <scope>NUCLEOTIDE SEQUENCE [LARGE SCALE GENOMIC DNA]</scope>
    <source>
        <strain evidence="5">DSM 44728 / CIP 108903 / NRRL B-16338 / NBRC 102104 / LLR-40K-21</strain>
    </source>
</reference>
<evidence type="ECO:0000313" key="4">
    <source>
        <dbReference type="EMBL" id="ADD46005.1"/>
    </source>
</evidence>
<evidence type="ECO:0000259" key="3">
    <source>
        <dbReference type="Pfam" id="PF13579"/>
    </source>
</evidence>
<dbReference type="STRING" id="446470.Snas_6389"/>
<dbReference type="GO" id="GO:1901137">
    <property type="term" value="P:carbohydrate derivative biosynthetic process"/>
    <property type="evidence" value="ECO:0007669"/>
    <property type="project" value="UniProtKB-ARBA"/>
</dbReference>
<keyword evidence="2 4" id="KW-0808">Transferase</keyword>
<dbReference type="PANTHER" id="PTHR45947:SF13">
    <property type="entry name" value="TRANSFERASE"/>
    <property type="match status" value="1"/>
</dbReference>
<dbReference type="EMBL" id="CP001778">
    <property type="protein sequence ID" value="ADD46005.1"/>
    <property type="molecule type" value="Genomic_DNA"/>
</dbReference>
<dbReference type="KEGG" id="sna:Snas_6389"/>
<dbReference type="SUPFAM" id="SSF53756">
    <property type="entry name" value="UDP-Glycosyltransferase/glycogen phosphorylase"/>
    <property type="match status" value="1"/>
</dbReference>
<dbReference type="Pfam" id="PF13692">
    <property type="entry name" value="Glyco_trans_1_4"/>
    <property type="match status" value="1"/>
</dbReference>
<dbReference type="InterPro" id="IPR050194">
    <property type="entry name" value="Glycosyltransferase_grp1"/>
</dbReference>
<evidence type="ECO:0000313" key="5">
    <source>
        <dbReference type="Proteomes" id="UP000000844"/>
    </source>
</evidence>
<organism evidence="4 5">
    <name type="scientific">Stackebrandtia nassauensis (strain DSM 44728 / CIP 108903 / NRRL B-16338 / NBRC 102104 / LLR-40K-21)</name>
    <dbReference type="NCBI Taxonomy" id="446470"/>
    <lineage>
        <taxon>Bacteria</taxon>
        <taxon>Bacillati</taxon>
        <taxon>Actinomycetota</taxon>
        <taxon>Actinomycetes</taxon>
        <taxon>Glycomycetales</taxon>
        <taxon>Glycomycetaceae</taxon>
        <taxon>Stackebrandtia</taxon>
    </lineage>
</organism>
<dbReference type="Proteomes" id="UP000000844">
    <property type="component" value="Chromosome"/>
</dbReference>
<evidence type="ECO:0000256" key="2">
    <source>
        <dbReference type="ARBA" id="ARBA00022679"/>
    </source>
</evidence>
<keyword evidence="1" id="KW-0328">Glycosyltransferase</keyword>
<accession>D3Q5E5</accession>
<name>D3Q5E5_STANL</name>
<sequence length="387" mass="41931">MKVVIAHNRYSSAQPSGENSMVDNEIRQLTEAGVEVVPFQRSSDEIASLSLPGKVALAASPIYSRSTQKELTRLIQTEKPDVFHLHNPYPFLSPAVVRTAQKLGVPAVQTVHNYRQVCMSAMYFRDGHMCHDCKGKSFALPGIKHGCYRGSRAQSVIMATTLAVNRSTWRGIDRYIALTDHIADHLRDYGISSEQIRVKPNSIPDPGVHDETGSGFMYLGRLSPEKGVGLLLEAWRRHPEGALGTLSIIGDGPDRAMVESAAAARSDIDFVGPLPHDEIAGRLRSAAALVVSSLCEDVLPTVVIEALSNARPVLTTDLGGPPRMIGDAGVIVEPTADGMARGLTDMHRTAASLSEVARKRYLSTFAPEVVVSRQLDIYAELSAGTRD</sequence>
<gene>
    <name evidence="4" type="ordered locus">Snas_6389</name>
</gene>
<dbReference type="AlphaFoldDB" id="D3Q5E5"/>
<feature type="domain" description="Glycosyltransferase subfamily 4-like N-terminal" evidence="3">
    <location>
        <begin position="29"/>
        <end position="201"/>
    </location>
</feature>
<dbReference type="eggNOG" id="COG0438">
    <property type="taxonomic scope" value="Bacteria"/>
</dbReference>
<dbReference type="PANTHER" id="PTHR45947">
    <property type="entry name" value="SULFOQUINOVOSYL TRANSFERASE SQD2"/>
    <property type="match status" value="1"/>
</dbReference>
<dbReference type="Gene3D" id="3.40.50.2000">
    <property type="entry name" value="Glycogen Phosphorylase B"/>
    <property type="match status" value="2"/>
</dbReference>
<dbReference type="CAZy" id="GT4">
    <property type="family name" value="Glycosyltransferase Family 4"/>
</dbReference>